<dbReference type="Gene3D" id="3.40.50.1820">
    <property type="entry name" value="alpha/beta hydrolase"/>
    <property type="match status" value="1"/>
</dbReference>
<dbReference type="Proteomes" id="UP000467006">
    <property type="component" value="Chromosome"/>
</dbReference>
<proteinExistence type="predicted"/>
<keyword evidence="2" id="KW-0732">Signal</keyword>
<sequence>MARGVAAFVGAGMLAASLSGLVAGWAPVAAADPGSASSSTSADRGEPRTRESDRTTRREHRRSATAAREPAVARDEEREGNAAEEIVVDEVPEPDTARAEDSPGVGVRADRAPARLPDLPEALSDNQILPAMLPTADRRQAGSPRREQQRGPSPVLAESGSRDTATEVATLQTTARTEPRRSASLLNVVGSVVVNLLIGVVHLVDGPPVLPAGSTVTVRTGSLKLPVGKGRTVAADWYFPETVNDSTRLVYLQHGFLASGPMYSYTAAKLAERTDSIVVAPSLSSNFFAPDAAWVGGSTMHRAVAELFVGDRTALNESATAAAGYELTLPTKFVLVGHSAGGTLVTSAAGFMADNGAVDDLMGIVMLDGVEPSGSRLVSDALAKLTGDADRPIYLISSQRYFWSRGGDMADKLTLARPGRFTGVGLEGGLHIDYMTGGNTLLQLAQYVVGGFSQPRNVYAASSITAGWVNDLFDGTRDGLYGDARQSIPIETPAGTATAVVLPLGNPPRPVWPVWLDVLLTAIFDFGGRYLFVYEPLRGYDAATAASTSSTRGSEGSALSVA</sequence>
<evidence type="ECO:0000256" key="1">
    <source>
        <dbReference type="SAM" id="MobiDB-lite"/>
    </source>
</evidence>
<evidence type="ECO:0000313" key="3">
    <source>
        <dbReference type="EMBL" id="BBX19146.1"/>
    </source>
</evidence>
<accession>A0A7I7K4U5</accession>
<protein>
    <recommendedName>
        <fullName evidence="5">Alpha/beta hydrolase</fullName>
    </recommendedName>
</protein>
<feature type="compositionally biased region" description="Basic and acidic residues" evidence="1">
    <location>
        <begin position="137"/>
        <end position="149"/>
    </location>
</feature>
<gene>
    <name evidence="3" type="ORF">MDUV_40060</name>
</gene>
<organism evidence="3 4">
    <name type="scientific">Mycolicibacterium duvalii</name>
    <dbReference type="NCBI Taxonomy" id="39688"/>
    <lineage>
        <taxon>Bacteria</taxon>
        <taxon>Bacillati</taxon>
        <taxon>Actinomycetota</taxon>
        <taxon>Actinomycetes</taxon>
        <taxon>Mycobacteriales</taxon>
        <taxon>Mycobacteriaceae</taxon>
        <taxon>Mycolicibacterium</taxon>
    </lineage>
</organism>
<keyword evidence="4" id="KW-1185">Reference proteome</keyword>
<feature type="signal peptide" evidence="2">
    <location>
        <begin position="1"/>
        <end position="31"/>
    </location>
</feature>
<dbReference type="SUPFAM" id="SSF53474">
    <property type="entry name" value="alpha/beta-Hydrolases"/>
    <property type="match status" value="1"/>
</dbReference>
<feature type="region of interest" description="Disordered" evidence="1">
    <location>
        <begin position="137"/>
        <end position="166"/>
    </location>
</feature>
<dbReference type="InterPro" id="IPR029058">
    <property type="entry name" value="AB_hydrolase_fold"/>
</dbReference>
<evidence type="ECO:0000256" key="2">
    <source>
        <dbReference type="SAM" id="SignalP"/>
    </source>
</evidence>
<dbReference type="KEGG" id="mdu:MDUV_40060"/>
<feature type="compositionally biased region" description="Basic and acidic residues" evidence="1">
    <location>
        <begin position="71"/>
        <end position="81"/>
    </location>
</feature>
<dbReference type="AlphaFoldDB" id="A0A7I7K4U5"/>
<dbReference type="EMBL" id="AP022563">
    <property type="protein sequence ID" value="BBX19146.1"/>
    <property type="molecule type" value="Genomic_DNA"/>
</dbReference>
<dbReference type="RefSeq" id="WP_234815122.1">
    <property type="nucleotide sequence ID" value="NZ_AP022563.1"/>
</dbReference>
<feature type="region of interest" description="Disordered" evidence="1">
    <location>
        <begin position="30"/>
        <end position="110"/>
    </location>
</feature>
<feature type="compositionally biased region" description="Basic and acidic residues" evidence="1">
    <location>
        <begin position="43"/>
        <end position="56"/>
    </location>
</feature>
<reference evidence="3 4" key="1">
    <citation type="journal article" date="2019" name="Emerg. Microbes Infect.">
        <title>Comprehensive subspecies identification of 175 nontuberculous mycobacteria species based on 7547 genomic profiles.</title>
        <authorList>
            <person name="Matsumoto Y."/>
            <person name="Kinjo T."/>
            <person name="Motooka D."/>
            <person name="Nabeya D."/>
            <person name="Jung N."/>
            <person name="Uechi K."/>
            <person name="Horii T."/>
            <person name="Iida T."/>
            <person name="Fujita J."/>
            <person name="Nakamura S."/>
        </authorList>
    </citation>
    <scope>NUCLEOTIDE SEQUENCE [LARGE SCALE GENOMIC DNA]</scope>
    <source>
        <strain evidence="3 4">JCM 6396</strain>
    </source>
</reference>
<evidence type="ECO:0000313" key="4">
    <source>
        <dbReference type="Proteomes" id="UP000467006"/>
    </source>
</evidence>
<name>A0A7I7K4U5_9MYCO</name>
<feature type="chain" id="PRO_5029608629" description="Alpha/beta hydrolase" evidence="2">
    <location>
        <begin position="32"/>
        <end position="562"/>
    </location>
</feature>
<evidence type="ECO:0008006" key="5">
    <source>
        <dbReference type="Google" id="ProtNLM"/>
    </source>
</evidence>